<reference evidence="1 2" key="1">
    <citation type="journal article" date="2013" name="Nat. Commun.">
        <title>The evolution and pathogenic mechanisms of the rice sheath blight pathogen.</title>
        <authorList>
            <person name="Zheng A."/>
            <person name="Lin R."/>
            <person name="Xu L."/>
            <person name="Qin P."/>
            <person name="Tang C."/>
            <person name="Ai P."/>
            <person name="Zhang D."/>
            <person name="Liu Y."/>
            <person name="Sun Z."/>
            <person name="Feng H."/>
            <person name="Wang Y."/>
            <person name="Chen Y."/>
            <person name="Liang X."/>
            <person name="Fu R."/>
            <person name="Li Q."/>
            <person name="Zhang J."/>
            <person name="Yu X."/>
            <person name="Xie Z."/>
            <person name="Ding L."/>
            <person name="Guan P."/>
            <person name="Tang J."/>
            <person name="Liang Y."/>
            <person name="Wang S."/>
            <person name="Deng Q."/>
            <person name="Li S."/>
            <person name="Zhu J."/>
            <person name="Wang L."/>
            <person name="Liu H."/>
            <person name="Li P."/>
        </authorList>
    </citation>
    <scope>NUCLEOTIDE SEQUENCE [LARGE SCALE GENOMIC DNA]</scope>
    <source>
        <strain evidence="2">AG-1 IA</strain>
    </source>
</reference>
<name>L8WW07_THACA</name>
<evidence type="ECO:0000313" key="1">
    <source>
        <dbReference type="EMBL" id="ELU40963.1"/>
    </source>
</evidence>
<dbReference type="EMBL" id="AFRT01001240">
    <property type="protein sequence ID" value="ELU40963.1"/>
    <property type="molecule type" value="Genomic_DNA"/>
</dbReference>
<keyword evidence="2" id="KW-1185">Reference proteome</keyword>
<dbReference type="AlphaFoldDB" id="L8WW07"/>
<accession>L8WW07</accession>
<comment type="caution">
    <text evidence="1">The sequence shown here is derived from an EMBL/GenBank/DDBJ whole genome shotgun (WGS) entry which is preliminary data.</text>
</comment>
<organism evidence="1 2">
    <name type="scientific">Thanatephorus cucumeris (strain AG1-IA)</name>
    <name type="common">Rice sheath blight fungus</name>
    <name type="synonym">Rhizoctonia solani</name>
    <dbReference type="NCBI Taxonomy" id="983506"/>
    <lineage>
        <taxon>Eukaryota</taxon>
        <taxon>Fungi</taxon>
        <taxon>Dikarya</taxon>
        <taxon>Basidiomycota</taxon>
        <taxon>Agaricomycotina</taxon>
        <taxon>Agaricomycetes</taxon>
        <taxon>Cantharellales</taxon>
        <taxon>Ceratobasidiaceae</taxon>
        <taxon>Rhizoctonia</taxon>
        <taxon>Rhizoctonia solani AG-1</taxon>
    </lineage>
</organism>
<protein>
    <submittedName>
        <fullName evidence="1">Uncharacterized protein</fullName>
    </submittedName>
</protein>
<dbReference type="Proteomes" id="UP000011668">
    <property type="component" value="Unassembled WGS sequence"/>
</dbReference>
<dbReference type="HOGENOM" id="CLU_3108054_0_0_1"/>
<proteinExistence type="predicted"/>
<evidence type="ECO:0000313" key="2">
    <source>
        <dbReference type="Proteomes" id="UP000011668"/>
    </source>
</evidence>
<gene>
    <name evidence="1" type="ORF">AG1IA_05007</name>
</gene>
<sequence length="51" mass="5842">MDNGIGQVDTGCLWWHRCKSCAVKNYHSIFHPPIGFTRNFGYFALDAQPLK</sequence>